<reference evidence="4 5" key="1">
    <citation type="submission" date="2013-12" db="EMBL/GenBank/DDBJ databases">
        <authorList>
            <consortium name="DOE Joint Genome Institute"/>
            <person name="Muyzer G."/>
            <person name="Huntemann M."/>
            <person name="Han J."/>
            <person name="Chen A."/>
            <person name="Kyrpides N."/>
            <person name="Mavromatis K."/>
            <person name="Markowitz V."/>
            <person name="Palaniappan K."/>
            <person name="Ivanova N."/>
            <person name="Schaumberg A."/>
            <person name="Pati A."/>
            <person name="Liolios K."/>
            <person name="Nordberg H.P."/>
            <person name="Cantor M.N."/>
            <person name="Hua S.X."/>
            <person name="Woyke T."/>
        </authorList>
    </citation>
    <scope>NUCLEOTIDE SEQUENCE [LARGE SCALE GENOMIC DNA]</scope>
    <source>
        <strain evidence="4 5">ARh 1</strain>
    </source>
</reference>
<dbReference type="SUPFAM" id="SSF51735">
    <property type="entry name" value="NAD(P)-binding Rossmann-fold domains"/>
    <property type="match status" value="1"/>
</dbReference>
<evidence type="ECO:0000259" key="3">
    <source>
        <dbReference type="Pfam" id="PF07993"/>
    </source>
</evidence>
<dbReference type="InterPro" id="IPR010080">
    <property type="entry name" value="Thioester_reductase-like_dom"/>
</dbReference>
<evidence type="ECO:0000313" key="5">
    <source>
        <dbReference type="Proteomes" id="UP000005289"/>
    </source>
</evidence>
<sequence length="815" mass="90608">MPGGGGLMAETKPRWSRDPVQRMLADAVLPPDLEPAPGRARADARVALLTGATGFLGRHVARALLRDTDLRLICLARGVTEADAAVRVESALRSAGVAQQDLEQRVEVLQGDLAAPELGLGAAAFAALSTRIDLIHHCAARVDWVRGYGQLHAVNVGGAATLVRLACTGHRKRLVFVSSIAVCYARGGPDRVDETTDMLPYLEGMPLGYARSKCVAEALLRQAAARGVPVTVLRPALISGDAQTGAANASDLIAALLQGCSATGLAIDTDWLLDFVPVDFVARVAARVPQGSQHWQVLHLVHRRPRQWRELILWMNLHGYPVRLVDADTWIGQLFDQRRCRGTLLYGQRQFFRGRPGSTAVRPYESYLAPGQRRIDAARTRILLQRLGLHEPPLGTDLLHRYFAEYRRLGVLPAQPGGSPTKIPVERVLDGPWRSTGSDVPDFDPERLRQARIERIDSEDAILSEIASARVGDAVGLWRLDLTARAGGTAARPRQLVLKVKSGERELEALTVTLARLCRPALGRLFERFQRDLGLAGSTETELALYALDAPRLRRHLPRCYGLQRRVSDGRWALLLEYLPGTRDRALRQRLRDPAVVAPKLLETLSAIHAVGFGRGSSTADPRWAGAARNPERMLEMLPLWRELADFASPWFAHWCGPSLPRLHREILRGLETWWQRLQGLPTALVHNDFNPRNAVLHDRDGSTRLCVYDWELARRGVPQHDLAEWLCFSSPRALAPAHLDALLAGHREALAQATGVQIDAREWHEGFVLALRHLLIERLAMYTLVHRFRPLDYLPDVLRNWRHLYGWATGRGPF</sequence>
<keyword evidence="1" id="KW-0596">Phosphopantetheine</keyword>
<dbReference type="OrthoDB" id="9794902at2"/>
<dbReference type="InterPro" id="IPR011009">
    <property type="entry name" value="Kinase-like_dom_sf"/>
</dbReference>
<dbReference type="KEGG" id="tti:THITH_17355"/>
<dbReference type="PANTHER" id="PTHR44845">
    <property type="entry name" value="CARRIER DOMAIN-CONTAINING PROTEIN"/>
    <property type="match status" value="1"/>
</dbReference>
<organism evidence="4 5">
    <name type="scientific">Thioalkalivibrio paradoxus ARh 1</name>
    <dbReference type="NCBI Taxonomy" id="713585"/>
    <lineage>
        <taxon>Bacteria</taxon>
        <taxon>Pseudomonadati</taxon>
        <taxon>Pseudomonadota</taxon>
        <taxon>Gammaproteobacteria</taxon>
        <taxon>Chromatiales</taxon>
        <taxon>Ectothiorhodospiraceae</taxon>
        <taxon>Thioalkalivibrio</taxon>
    </lineage>
</organism>
<dbReference type="HOGENOM" id="CLU_346452_0_0_6"/>
<dbReference type="InterPro" id="IPR013120">
    <property type="entry name" value="FAR_NAD-bd"/>
</dbReference>
<name>W0DST8_9GAMM</name>
<dbReference type="CDD" id="cd05235">
    <property type="entry name" value="SDR_e1"/>
    <property type="match status" value="1"/>
</dbReference>
<dbReference type="Pfam" id="PF07993">
    <property type="entry name" value="NAD_binding_4"/>
    <property type="match status" value="1"/>
</dbReference>
<dbReference type="AlphaFoldDB" id="W0DST8"/>
<feature type="domain" description="Thioester reductase (TE)" evidence="3">
    <location>
        <begin position="49"/>
        <end position="284"/>
    </location>
</feature>
<keyword evidence="2" id="KW-0597">Phosphoprotein</keyword>
<protein>
    <recommendedName>
        <fullName evidence="3">Thioester reductase (TE) domain-containing protein</fullName>
    </recommendedName>
</protein>
<evidence type="ECO:0000256" key="1">
    <source>
        <dbReference type="ARBA" id="ARBA00022450"/>
    </source>
</evidence>
<proteinExistence type="predicted"/>
<dbReference type="InterPro" id="IPR036291">
    <property type="entry name" value="NAD(P)-bd_dom_sf"/>
</dbReference>
<evidence type="ECO:0000256" key="2">
    <source>
        <dbReference type="ARBA" id="ARBA00022553"/>
    </source>
</evidence>
<keyword evidence="5" id="KW-1185">Reference proteome</keyword>
<dbReference type="NCBIfam" id="TIGR01746">
    <property type="entry name" value="Thioester-redct"/>
    <property type="match status" value="1"/>
</dbReference>
<dbReference type="Gene3D" id="3.90.1200.10">
    <property type="match status" value="1"/>
</dbReference>
<accession>W0DST8</accession>
<dbReference type="SUPFAM" id="SSF56112">
    <property type="entry name" value="Protein kinase-like (PK-like)"/>
    <property type="match status" value="1"/>
</dbReference>
<dbReference type="Proteomes" id="UP000005289">
    <property type="component" value="Chromosome"/>
</dbReference>
<dbReference type="STRING" id="713585.THITH_17355"/>
<evidence type="ECO:0000313" key="4">
    <source>
        <dbReference type="EMBL" id="AHF00333.1"/>
    </source>
</evidence>
<dbReference type="EMBL" id="CP007029">
    <property type="protein sequence ID" value="AHF00333.1"/>
    <property type="molecule type" value="Genomic_DNA"/>
</dbReference>
<gene>
    <name evidence="4" type="ORF">THITH_17355</name>
</gene>
<dbReference type="PANTHER" id="PTHR44845:SF6">
    <property type="entry name" value="BETA-ALANINE-ACTIVATING ENZYME"/>
    <property type="match status" value="1"/>
</dbReference>
<dbReference type="Gene3D" id="3.40.50.720">
    <property type="entry name" value="NAD(P)-binding Rossmann-like Domain"/>
    <property type="match status" value="1"/>
</dbReference>